<proteinExistence type="inferred from homology"/>
<dbReference type="SMART" id="SM00947">
    <property type="entry name" value="Pro_CA"/>
    <property type="match status" value="1"/>
</dbReference>
<evidence type="ECO:0000256" key="8">
    <source>
        <dbReference type="PIRSR" id="PIRSR601765-1"/>
    </source>
</evidence>
<dbReference type="Pfam" id="PF00484">
    <property type="entry name" value="Pro_CA"/>
    <property type="match status" value="1"/>
</dbReference>
<comment type="cofactor">
    <cofactor evidence="8">
        <name>Zn(2+)</name>
        <dbReference type="ChEBI" id="CHEBI:29105"/>
    </cofactor>
    <text evidence="8">Binds 1 zinc ion per subunit.</text>
</comment>
<evidence type="ECO:0000256" key="2">
    <source>
        <dbReference type="ARBA" id="ARBA00012925"/>
    </source>
</evidence>
<accession>A0A5Q0GUY9</accession>
<evidence type="ECO:0000313" key="11">
    <source>
        <dbReference type="EMBL" id="QFZ17314.1"/>
    </source>
</evidence>
<dbReference type="OrthoDB" id="9771198at2"/>
<keyword evidence="12" id="KW-1185">Reference proteome</keyword>
<protein>
    <recommendedName>
        <fullName evidence="2 9">Carbonic anhydrase</fullName>
        <ecNumber evidence="2 9">4.2.1.1</ecNumber>
    </recommendedName>
    <alternativeName>
        <fullName evidence="9">Carbonate dehydratase</fullName>
    </alternativeName>
</protein>
<dbReference type="GO" id="GO:0015976">
    <property type="term" value="P:carbon utilization"/>
    <property type="evidence" value="ECO:0007669"/>
    <property type="project" value="InterPro"/>
</dbReference>
<dbReference type="AlphaFoldDB" id="A0A5Q0GUY9"/>
<feature type="binding site" evidence="8">
    <location>
        <position position="98"/>
    </location>
    <ligand>
        <name>Zn(2+)</name>
        <dbReference type="ChEBI" id="CHEBI:29105"/>
    </ligand>
</feature>
<dbReference type="Proteomes" id="UP000325787">
    <property type="component" value="Chromosome"/>
</dbReference>
<dbReference type="EMBL" id="CP034550">
    <property type="protein sequence ID" value="QFZ17314.1"/>
    <property type="molecule type" value="Genomic_DNA"/>
</dbReference>
<evidence type="ECO:0000256" key="6">
    <source>
        <dbReference type="ARBA" id="ARBA00024993"/>
    </source>
</evidence>
<evidence type="ECO:0000313" key="12">
    <source>
        <dbReference type="Proteomes" id="UP000325787"/>
    </source>
</evidence>
<evidence type="ECO:0000256" key="9">
    <source>
        <dbReference type="RuleBase" id="RU003956"/>
    </source>
</evidence>
<dbReference type="InterPro" id="IPR036874">
    <property type="entry name" value="Carbonic_anhydrase_sf"/>
</dbReference>
<dbReference type="SUPFAM" id="SSF53056">
    <property type="entry name" value="beta-carbonic anhydrase, cab"/>
    <property type="match status" value="1"/>
</dbReference>
<gene>
    <name evidence="11" type="ORF">EKG83_07360</name>
</gene>
<feature type="binding site" evidence="8">
    <location>
        <position position="38"/>
    </location>
    <ligand>
        <name>Zn(2+)</name>
        <dbReference type="ChEBI" id="CHEBI:29105"/>
    </ligand>
</feature>
<evidence type="ECO:0000256" key="5">
    <source>
        <dbReference type="ARBA" id="ARBA00023239"/>
    </source>
</evidence>
<dbReference type="PANTHER" id="PTHR11002:SF76">
    <property type="entry name" value="CARBONIC ANHYDRASE"/>
    <property type="match status" value="1"/>
</dbReference>
<dbReference type="InterPro" id="IPR015892">
    <property type="entry name" value="Carbonic_anhydrase_CS"/>
</dbReference>
<keyword evidence="5 9" id="KW-0456">Lyase</keyword>
<dbReference type="Gene3D" id="3.40.1050.10">
    <property type="entry name" value="Carbonic anhydrase"/>
    <property type="match status" value="1"/>
</dbReference>
<feature type="binding site" evidence="8">
    <location>
        <position position="40"/>
    </location>
    <ligand>
        <name>Zn(2+)</name>
        <dbReference type="ChEBI" id="CHEBI:29105"/>
    </ligand>
</feature>
<keyword evidence="4 8" id="KW-0862">Zinc</keyword>
<dbReference type="GO" id="GO:0008270">
    <property type="term" value="F:zinc ion binding"/>
    <property type="evidence" value="ECO:0007669"/>
    <property type="project" value="UniProtKB-UniRule"/>
</dbReference>
<dbReference type="KEGG" id="ssyi:EKG83_07360"/>
<name>A0A5Q0GUY9_SACSY</name>
<dbReference type="PROSITE" id="PS00705">
    <property type="entry name" value="PROK_CO2_ANHYDRASE_2"/>
    <property type="match status" value="1"/>
</dbReference>
<feature type="region of interest" description="Disordered" evidence="10">
    <location>
        <begin position="1"/>
        <end position="24"/>
    </location>
</feature>
<comment type="function">
    <text evidence="9">Reversible hydration of carbon dioxide.</text>
</comment>
<reference evidence="12" key="1">
    <citation type="journal article" date="2021" name="Curr. Microbiol.">
        <title>Complete genome of nocamycin-producing strain Saccharothrix syringae NRRL B-16468 reveals the biosynthetic potential for secondary metabolites.</title>
        <authorList>
            <person name="Mo X."/>
            <person name="Yang S."/>
        </authorList>
    </citation>
    <scope>NUCLEOTIDE SEQUENCE [LARGE SCALE GENOMIC DNA]</scope>
    <source>
        <strain evidence="12">ATCC 51364 / DSM 43886 / JCM 6844 / KCTC 9398 / NBRC 14523 / NRRL B-16468 / INA 2240</strain>
    </source>
</reference>
<keyword evidence="3 8" id="KW-0479">Metal-binding</keyword>
<organism evidence="11 12">
    <name type="scientific">Saccharothrix syringae</name>
    <name type="common">Nocardiopsis syringae</name>
    <dbReference type="NCBI Taxonomy" id="103733"/>
    <lineage>
        <taxon>Bacteria</taxon>
        <taxon>Bacillati</taxon>
        <taxon>Actinomycetota</taxon>
        <taxon>Actinomycetes</taxon>
        <taxon>Pseudonocardiales</taxon>
        <taxon>Pseudonocardiaceae</taxon>
        <taxon>Saccharothrix</taxon>
    </lineage>
</organism>
<sequence length="195" mass="21358">MEFHQLVQHARAHSSRRPRETGRRLAVGQSPTALFITCADSRIVTADITGAEPGSLFELRTAGNVIPAYDPGSASSEIATIEFAVVGLGVAEVVVCGHSHCGAVRALHSGATALDHLPNMRRWLGSHARFRPRPEPDQALRAEGQRHVTAQLAALRDYPFVKERVESGALRLHGWFYDIETGEVLNHRADLFQPL</sequence>
<comment type="catalytic activity">
    <reaction evidence="7 9">
        <text>hydrogencarbonate + H(+) = CO2 + H2O</text>
        <dbReference type="Rhea" id="RHEA:10748"/>
        <dbReference type="ChEBI" id="CHEBI:15377"/>
        <dbReference type="ChEBI" id="CHEBI:15378"/>
        <dbReference type="ChEBI" id="CHEBI:16526"/>
        <dbReference type="ChEBI" id="CHEBI:17544"/>
        <dbReference type="EC" id="4.2.1.1"/>
    </reaction>
</comment>
<evidence type="ECO:0000256" key="1">
    <source>
        <dbReference type="ARBA" id="ARBA00006217"/>
    </source>
</evidence>
<dbReference type="EC" id="4.2.1.1" evidence="2 9"/>
<evidence type="ECO:0000256" key="7">
    <source>
        <dbReference type="ARBA" id="ARBA00048348"/>
    </source>
</evidence>
<dbReference type="GO" id="GO:0004089">
    <property type="term" value="F:carbonate dehydratase activity"/>
    <property type="evidence" value="ECO:0007669"/>
    <property type="project" value="UniProtKB-UniRule"/>
</dbReference>
<feature type="binding site" evidence="8">
    <location>
        <position position="101"/>
    </location>
    <ligand>
        <name>Zn(2+)</name>
        <dbReference type="ChEBI" id="CHEBI:29105"/>
    </ligand>
</feature>
<comment type="similarity">
    <text evidence="1 9">Belongs to the beta-class carbonic anhydrase family.</text>
</comment>
<comment type="function">
    <text evidence="6">Catalyzes the reversible hydration of carbon dioxide to form bicarbonate.</text>
</comment>
<evidence type="ECO:0000256" key="4">
    <source>
        <dbReference type="ARBA" id="ARBA00022833"/>
    </source>
</evidence>
<evidence type="ECO:0000256" key="10">
    <source>
        <dbReference type="SAM" id="MobiDB-lite"/>
    </source>
</evidence>
<dbReference type="InterPro" id="IPR001765">
    <property type="entry name" value="Carbonic_anhydrase"/>
</dbReference>
<dbReference type="PANTHER" id="PTHR11002">
    <property type="entry name" value="CARBONIC ANHYDRASE"/>
    <property type="match status" value="1"/>
</dbReference>
<evidence type="ECO:0000256" key="3">
    <source>
        <dbReference type="ARBA" id="ARBA00022723"/>
    </source>
</evidence>